<dbReference type="GO" id="GO:0008374">
    <property type="term" value="F:O-acyltransferase activity"/>
    <property type="evidence" value="ECO:0007669"/>
    <property type="project" value="TreeGrafter"/>
</dbReference>
<evidence type="ECO:0000256" key="2">
    <source>
        <dbReference type="ARBA" id="ARBA00022679"/>
    </source>
</evidence>
<dbReference type="InterPro" id="IPR051159">
    <property type="entry name" value="Hexapeptide_acetyltransf"/>
</dbReference>
<dbReference type="AlphaFoldDB" id="A0A4R6T8K9"/>
<sequence>MKKTDLNKFQNDWYNPGSKIKIGIWYWVNLLFFKNPWNPFSKLKVLLLRIFGAKIGKKVVIKPSVNIKYPWFLEVGDQVWIGEEVWIDNLAKVKIEANVCISQGAMLLTGNHNYKKSSFDLMVGEIKLEEGVWIGAKAVVCPGVTCHSHSVLAVGSVATYDLESYTIYQGNPAKLIRSRIISESLLENFL</sequence>
<dbReference type="PANTHER" id="PTHR23416:SF23">
    <property type="entry name" value="ACETYLTRANSFERASE C18B11.09C-RELATED"/>
    <property type="match status" value="1"/>
</dbReference>
<evidence type="ECO:0000256" key="1">
    <source>
        <dbReference type="ARBA" id="ARBA00007274"/>
    </source>
</evidence>
<dbReference type="Proteomes" id="UP000294535">
    <property type="component" value="Unassembled WGS sequence"/>
</dbReference>
<dbReference type="RefSeq" id="WP_133553594.1">
    <property type="nucleotide sequence ID" value="NZ_SNYF01000005.1"/>
</dbReference>
<comment type="similarity">
    <text evidence="1">Belongs to the transferase hexapeptide repeat family.</text>
</comment>
<evidence type="ECO:0000313" key="3">
    <source>
        <dbReference type="EMBL" id="TDQ19360.1"/>
    </source>
</evidence>
<dbReference type="PANTHER" id="PTHR23416">
    <property type="entry name" value="SIALIC ACID SYNTHASE-RELATED"/>
    <property type="match status" value="1"/>
</dbReference>
<keyword evidence="4" id="KW-1185">Reference proteome</keyword>
<gene>
    <name evidence="3" type="ORF">DFQ04_1181</name>
</gene>
<name>A0A4R6T8K9_9BACT</name>
<proteinExistence type="inferred from homology"/>
<comment type="caution">
    <text evidence="3">The sequence shown here is derived from an EMBL/GenBank/DDBJ whole genome shotgun (WGS) entry which is preliminary data.</text>
</comment>
<dbReference type="OrthoDB" id="9814490at2"/>
<accession>A0A4R6T8K9</accession>
<dbReference type="CDD" id="cd05825">
    <property type="entry name" value="LbH_wcaF_like"/>
    <property type="match status" value="1"/>
</dbReference>
<reference evidence="3 4" key="1">
    <citation type="submission" date="2019-03" db="EMBL/GenBank/DDBJ databases">
        <title>Genomic Encyclopedia of Type Strains, Phase III (KMG-III): the genomes of soil and plant-associated and newly described type strains.</title>
        <authorList>
            <person name="Whitman W."/>
        </authorList>
    </citation>
    <scope>NUCLEOTIDE SEQUENCE [LARGE SCALE GENOMIC DNA]</scope>
    <source>
        <strain evidence="3 4">CECT 8446</strain>
    </source>
</reference>
<dbReference type="InterPro" id="IPR011004">
    <property type="entry name" value="Trimer_LpxA-like_sf"/>
</dbReference>
<dbReference type="Gene3D" id="2.160.10.10">
    <property type="entry name" value="Hexapeptide repeat proteins"/>
    <property type="match status" value="1"/>
</dbReference>
<evidence type="ECO:0000313" key="4">
    <source>
        <dbReference type="Proteomes" id="UP000294535"/>
    </source>
</evidence>
<organism evidence="3 4">
    <name type="scientific">Algoriphagus boseongensis</name>
    <dbReference type="NCBI Taxonomy" id="1442587"/>
    <lineage>
        <taxon>Bacteria</taxon>
        <taxon>Pseudomonadati</taxon>
        <taxon>Bacteroidota</taxon>
        <taxon>Cytophagia</taxon>
        <taxon>Cytophagales</taxon>
        <taxon>Cyclobacteriaceae</taxon>
        <taxon>Algoriphagus</taxon>
    </lineage>
</organism>
<dbReference type="SUPFAM" id="SSF51161">
    <property type="entry name" value="Trimeric LpxA-like enzymes"/>
    <property type="match status" value="1"/>
</dbReference>
<dbReference type="EMBL" id="SNYF01000005">
    <property type="protein sequence ID" value="TDQ19360.1"/>
    <property type="molecule type" value="Genomic_DNA"/>
</dbReference>
<protein>
    <submittedName>
        <fullName evidence="3">Putative colanic acid biosynthesis acetyltransferase WcaF</fullName>
    </submittedName>
</protein>
<keyword evidence="2 3" id="KW-0808">Transferase</keyword>
<dbReference type="GO" id="GO:0005829">
    <property type="term" value="C:cytosol"/>
    <property type="evidence" value="ECO:0007669"/>
    <property type="project" value="TreeGrafter"/>
</dbReference>
<dbReference type="NCBIfam" id="NF007797">
    <property type="entry name" value="PRK10502.1"/>
    <property type="match status" value="1"/>
</dbReference>